<dbReference type="OrthoDB" id="5817153at2"/>
<evidence type="ECO:0000256" key="1">
    <source>
        <dbReference type="SAM" id="MobiDB-lite"/>
    </source>
</evidence>
<reference evidence="2 3" key="1">
    <citation type="submission" date="2016-09" db="EMBL/GenBank/DDBJ databases">
        <title>Photobacterium proteolyticum sp. nov. a protease producing bacterium isolated from ocean sediments of Laizhou Bay.</title>
        <authorList>
            <person name="Li Y."/>
        </authorList>
    </citation>
    <scope>NUCLEOTIDE SEQUENCE [LARGE SCALE GENOMIC DNA]</scope>
    <source>
        <strain evidence="2 3">13-12</strain>
    </source>
</reference>
<feature type="region of interest" description="Disordered" evidence="1">
    <location>
        <begin position="43"/>
        <end position="63"/>
    </location>
</feature>
<protein>
    <submittedName>
        <fullName evidence="2">Uncharacterized protein</fullName>
    </submittedName>
</protein>
<organism evidence="2 3">
    <name type="scientific">Photobacterium proteolyticum</name>
    <dbReference type="NCBI Taxonomy" id="1903952"/>
    <lineage>
        <taxon>Bacteria</taxon>
        <taxon>Pseudomonadati</taxon>
        <taxon>Pseudomonadota</taxon>
        <taxon>Gammaproteobacteria</taxon>
        <taxon>Vibrionales</taxon>
        <taxon>Vibrionaceae</taxon>
        <taxon>Photobacterium</taxon>
    </lineage>
</organism>
<sequence length="63" mass="6967">MKVMKIGWADVCGYGDWLTPQAALRFVQGGYTHVEFQGETIPSELSYSDDGEPMVGLGKQEEI</sequence>
<accession>A0A1Q9GF29</accession>
<dbReference type="EMBL" id="MJIL01000090">
    <property type="protein sequence ID" value="OLQ72964.1"/>
    <property type="molecule type" value="Genomic_DNA"/>
</dbReference>
<dbReference type="RefSeq" id="WP_075766981.1">
    <property type="nucleotide sequence ID" value="NZ_MJIL01000090.1"/>
</dbReference>
<name>A0A1Q9GF29_9GAMM</name>
<dbReference type="AlphaFoldDB" id="A0A1Q9GF29"/>
<keyword evidence="3" id="KW-1185">Reference proteome</keyword>
<evidence type="ECO:0000313" key="3">
    <source>
        <dbReference type="Proteomes" id="UP000186905"/>
    </source>
</evidence>
<evidence type="ECO:0000313" key="2">
    <source>
        <dbReference type="EMBL" id="OLQ72964.1"/>
    </source>
</evidence>
<proteinExistence type="predicted"/>
<comment type="caution">
    <text evidence="2">The sequence shown here is derived from an EMBL/GenBank/DDBJ whole genome shotgun (WGS) entry which is preliminary data.</text>
</comment>
<gene>
    <name evidence="2" type="ORF">BIT28_07220</name>
</gene>
<dbReference type="Proteomes" id="UP000186905">
    <property type="component" value="Unassembled WGS sequence"/>
</dbReference>